<dbReference type="Gene3D" id="1.20.5.1200">
    <property type="entry name" value="Alpha-tocopherol transfer"/>
    <property type="match status" value="1"/>
</dbReference>
<dbReference type="InterPro" id="IPR036273">
    <property type="entry name" value="CRAL/TRIO_N_dom_sf"/>
</dbReference>
<keyword evidence="3" id="KW-1185">Reference proteome</keyword>
<feature type="domain" description="CRAL-TRIO" evidence="1">
    <location>
        <begin position="117"/>
        <end position="283"/>
    </location>
</feature>
<dbReference type="Pfam" id="PF00650">
    <property type="entry name" value="CRAL_TRIO"/>
    <property type="match status" value="1"/>
</dbReference>
<dbReference type="SMART" id="SM00516">
    <property type="entry name" value="SEC14"/>
    <property type="match status" value="1"/>
</dbReference>
<dbReference type="PROSITE" id="PS50191">
    <property type="entry name" value="CRAL_TRIO"/>
    <property type="match status" value="1"/>
</dbReference>
<evidence type="ECO:0000259" key="1">
    <source>
        <dbReference type="PROSITE" id="PS50191"/>
    </source>
</evidence>
<protein>
    <recommendedName>
        <fullName evidence="1">CRAL-TRIO domain-containing protein</fullName>
    </recommendedName>
</protein>
<dbReference type="GO" id="GO:0016020">
    <property type="term" value="C:membrane"/>
    <property type="evidence" value="ECO:0007669"/>
    <property type="project" value="TreeGrafter"/>
</dbReference>
<dbReference type="PRINTS" id="PR00180">
    <property type="entry name" value="CRETINALDHBP"/>
</dbReference>
<reference evidence="2" key="1">
    <citation type="submission" date="2022-05" db="EMBL/GenBank/DDBJ databases">
        <authorList>
            <person name="Okamura Y."/>
        </authorList>
    </citation>
    <scope>NUCLEOTIDE SEQUENCE</scope>
</reference>
<dbReference type="CDD" id="cd00170">
    <property type="entry name" value="SEC14"/>
    <property type="match status" value="1"/>
</dbReference>
<evidence type="ECO:0000313" key="3">
    <source>
        <dbReference type="Proteomes" id="UP001152562"/>
    </source>
</evidence>
<dbReference type="InterPro" id="IPR036865">
    <property type="entry name" value="CRAL-TRIO_dom_sf"/>
</dbReference>
<accession>A0A9P0T2G2</accession>
<dbReference type="PANTHER" id="PTHR10174:SF216">
    <property type="entry name" value="CRAL-TRIO DOMAIN-CONTAINING PROTEIN-RELATED"/>
    <property type="match status" value="1"/>
</dbReference>
<organism evidence="2 3">
    <name type="scientific">Pieris brassicae</name>
    <name type="common">White butterfly</name>
    <name type="synonym">Large white butterfly</name>
    <dbReference type="NCBI Taxonomy" id="7116"/>
    <lineage>
        <taxon>Eukaryota</taxon>
        <taxon>Metazoa</taxon>
        <taxon>Ecdysozoa</taxon>
        <taxon>Arthropoda</taxon>
        <taxon>Hexapoda</taxon>
        <taxon>Insecta</taxon>
        <taxon>Pterygota</taxon>
        <taxon>Neoptera</taxon>
        <taxon>Endopterygota</taxon>
        <taxon>Lepidoptera</taxon>
        <taxon>Glossata</taxon>
        <taxon>Ditrysia</taxon>
        <taxon>Papilionoidea</taxon>
        <taxon>Pieridae</taxon>
        <taxon>Pierinae</taxon>
        <taxon>Pieris</taxon>
    </lineage>
</organism>
<evidence type="ECO:0000313" key="2">
    <source>
        <dbReference type="EMBL" id="CAH4004586.1"/>
    </source>
</evidence>
<dbReference type="EMBL" id="CALOZG010000003">
    <property type="protein sequence ID" value="CAH4004586.1"/>
    <property type="molecule type" value="Genomic_DNA"/>
</dbReference>
<gene>
    <name evidence="2" type="ORF">PIBRA_LOCUS2842</name>
</gene>
<dbReference type="Gene3D" id="3.40.525.10">
    <property type="entry name" value="CRAL-TRIO lipid binding domain"/>
    <property type="match status" value="1"/>
</dbReference>
<dbReference type="Gene3D" id="1.10.8.20">
    <property type="entry name" value="N-terminal domain of phosphatidylinositol transfer protein sec14p"/>
    <property type="match status" value="1"/>
</dbReference>
<dbReference type="SUPFAM" id="SSF46938">
    <property type="entry name" value="CRAL/TRIO N-terminal domain"/>
    <property type="match status" value="1"/>
</dbReference>
<dbReference type="AlphaFoldDB" id="A0A9P0T2G2"/>
<dbReference type="SUPFAM" id="SSF52087">
    <property type="entry name" value="CRAL/TRIO domain"/>
    <property type="match status" value="1"/>
</dbReference>
<comment type="caution">
    <text evidence="2">The sequence shown here is derived from an EMBL/GenBank/DDBJ whole genome shotgun (WGS) entry which is preliminary data.</text>
</comment>
<dbReference type="GO" id="GO:1902936">
    <property type="term" value="F:phosphatidylinositol bisphosphate binding"/>
    <property type="evidence" value="ECO:0007669"/>
    <property type="project" value="TreeGrafter"/>
</dbReference>
<proteinExistence type="predicted"/>
<dbReference type="Proteomes" id="UP001152562">
    <property type="component" value="Unassembled WGS sequence"/>
</dbReference>
<sequence>MRYFSDILVVFEFGLRAVARYMIHKMANLRPLAKSLQEKCEKELNEQPERIVSDIKAIRDWLQKQPHLQSVKPSDQWLLSFLRGNKFSLERTKEKLDMSYTLRTLVPEIFKNRDPLDPKLNEVLRKGLFLPLKKCAKEDGCRPMFVRFNFRDGPLIPVEQLMKVAFMIVEIMIRDDDNFLICGEEVIVDLKNMGMAALSLWTPALAKKIVMSFEKALPVRMKNIHILNPPPGLETVLNLIKAFMSQKLKDRIFVYGQNLDSFHERFPQELLPEEYGGNNGTVQDLSDYWTGILEGNRDWFLAEEKAYSDESRRPEKPKTTTSLFGVDGSFRKLDFD</sequence>
<dbReference type="PANTHER" id="PTHR10174">
    <property type="entry name" value="ALPHA-TOCOPHEROL TRANSFER PROTEIN-RELATED"/>
    <property type="match status" value="1"/>
</dbReference>
<dbReference type="InterPro" id="IPR001251">
    <property type="entry name" value="CRAL-TRIO_dom"/>
</dbReference>
<name>A0A9P0T2G2_PIEBR</name>